<dbReference type="PANTHER" id="PTHR31302:SF0">
    <property type="entry name" value="TRANSMEMBRANE PROTEIN WITH METALLOPHOSPHOESTERASE DOMAIN"/>
    <property type="match status" value="1"/>
</dbReference>
<dbReference type="PANTHER" id="PTHR31302">
    <property type="entry name" value="TRANSMEMBRANE PROTEIN WITH METALLOPHOSPHOESTERASE DOMAIN-RELATED"/>
    <property type="match status" value="1"/>
</dbReference>
<dbReference type="SUPFAM" id="SSF56300">
    <property type="entry name" value="Metallo-dependent phosphatases"/>
    <property type="match status" value="1"/>
</dbReference>
<name>A0A1G4G9Y3_9BACT</name>
<accession>A0A1G4G9Y3</accession>
<sequence>MRSLVVALIIHLTLNPLIFLKGWYLFKRRRVLQRCWTVIFISELLLYVVGFLFRHHLPHEIIHPISIMGTSWMLFLLYLGGLVLIGDLVYLLLGRNIARPRELLNQPQKIKVGLFLASIVVVVLALSYGSYRFHHPVVKQLSMEIGKRSGRMDSVKIAVVGDLHLGYLIDRNDARRMVELIMAQQPDLILFVGDILDSRIEPVEQQRMDEELRRLDAPLGIYSCTGNHEYRYEGERKIGWLNDAGITMLRDSAVLVDSSFYVVGREDLVIPDRQSLVGLLDRQEVDRSLPLIVLNHTPNNLDEEVDAGADIALYGHTHQGQAFPGNLATRMAFEVAYGYLKKGNTHIYVTSGLGLAGPQFRIGTVSEVVVLHVKFRAE</sequence>
<protein>
    <submittedName>
        <fullName evidence="3">Putative metallophosphoesterase jhp_0380</fullName>
        <ecNumber evidence="3">3.1.-.-</ecNumber>
    </submittedName>
</protein>
<dbReference type="Proteomes" id="UP000178485">
    <property type="component" value="Chromosome i"/>
</dbReference>
<dbReference type="InterPro" id="IPR029052">
    <property type="entry name" value="Metallo-depent_PP-like"/>
</dbReference>
<dbReference type="InterPro" id="IPR004843">
    <property type="entry name" value="Calcineurin-like_PHP"/>
</dbReference>
<feature type="transmembrane region" description="Helical" evidence="1">
    <location>
        <begin position="114"/>
        <end position="131"/>
    </location>
</feature>
<dbReference type="Pfam" id="PF00149">
    <property type="entry name" value="Metallophos"/>
    <property type="match status" value="1"/>
</dbReference>
<feature type="domain" description="Calcineurin-like phosphoesterase" evidence="2">
    <location>
        <begin position="156"/>
        <end position="319"/>
    </location>
</feature>
<feature type="transmembrane region" description="Helical" evidence="1">
    <location>
        <begin position="6"/>
        <end position="26"/>
    </location>
</feature>
<dbReference type="Gene3D" id="3.60.21.10">
    <property type="match status" value="1"/>
</dbReference>
<keyword evidence="1" id="KW-0812">Transmembrane</keyword>
<evidence type="ECO:0000259" key="2">
    <source>
        <dbReference type="Pfam" id="PF00149"/>
    </source>
</evidence>
<dbReference type="RefSeq" id="WP_071137612.1">
    <property type="nucleotide sequence ID" value="NZ_LT608328.1"/>
</dbReference>
<gene>
    <name evidence="3" type="ORF">ING2E5A_2504</name>
</gene>
<dbReference type="AlphaFoldDB" id="A0A1G4G9Y3"/>
<keyword evidence="3" id="KW-0378">Hydrolase</keyword>
<dbReference type="KEGG" id="pmuc:ING2E5A_2504"/>
<dbReference type="InterPro" id="IPR051158">
    <property type="entry name" value="Metallophosphoesterase_sf"/>
</dbReference>
<reference evidence="3 4" key="1">
    <citation type="submission" date="2016-08" db="EMBL/GenBank/DDBJ databases">
        <authorList>
            <person name="Seilhamer J.J."/>
        </authorList>
    </citation>
    <scope>NUCLEOTIDE SEQUENCE [LARGE SCALE GENOMIC DNA]</scope>
    <source>
        <strain evidence="3">ING2-E5A</strain>
    </source>
</reference>
<evidence type="ECO:0000313" key="3">
    <source>
        <dbReference type="EMBL" id="SCM59301.1"/>
    </source>
</evidence>
<dbReference type="EMBL" id="LT608328">
    <property type="protein sequence ID" value="SCM59301.1"/>
    <property type="molecule type" value="Genomic_DNA"/>
</dbReference>
<proteinExistence type="predicted"/>
<feature type="transmembrane region" description="Helical" evidence="1">
    <location>
        <begin position="35"/>
        <end position="53"/>
    </location>
</feature>
<dbReference type="STRING" id="1642646.ING2E5A_2504"/>
<evidence type="ECO:0000313" key="4">
    <source>
        <dbReference type="Proteomes" id="UP000178485"/>
    </source>
</evidence>
<dbReference type="EC" id="3.1.-.-" evidence="3"/>
<keyword evidence="4" id="KW-1185">Reference proteome</keyword>
<evidence type="ECO:0000256" key="1">
    <source>
        <dbReference type="SAM" id="Phobius"/>
    </source>
</evidence>
<dbReference type="GO" id="GO:0016787">
    <property type="term" value="F:hydrolase activity"/>
    <property type="evidence" value="ECO:0007669"/>
    <property type="project" value="UniProtKB-KW"/>
</dbReference>
<keyword evidence="1" id="KW-1133">Transmembrane helix</keyword>
<keyword evidence="1" id="KW-0472">Membrane</keyword>
<organism evidence="3 4">
    <name type="scientific">Petrimonas mucosa</name>
    <dbReference type="NCBI Taxonomy" id="1642646"/>
    <lineage>
        <taxon>Bacteria</taxon>
        <taxon>Pseudomonadati</taxon>
        <taxon>Bacteroidota</taxon>
        <taxon>Bacteroidia</taxon>
        <taxon>Bacteroidales</taxon>
        <taxon>Dysgonomonadaceae</taxon>
        <taxon>Petrimonas</taxon>
    </lineage>
</organism>
<feature type="transmembrane region" description="Helical" evidence="1">
    <location>
        <begin position="73"/>
        <end position="93"/>
    </location>
</feature>